<sequence length="74" mass="8516">MLGSFNQSCLKLTSHKDPILSTKETLWSSTQSSISSNQCIVMIFNFLCVRLFLHYFKINLTYLSGYNNFSLINI</sequence>
<evidence type="ECO:0000313" key="1">
    <source>
        <dbReference type="EMBL" id="RNA40541.1"/>
    </source>
</evidence>
<proteinExistence type="predicted"/>
<keyword evidence="2" id="KW-1185">Reference proteome</keyword>
<accession>A0A3M7SXH5</accession>
<name>A0A3M7SXH5_BRAPC</name>
<reference evidence="1 2" key="1">
    <citation type="journal article" date="2018" name="Sci. Rep.">
        <title>Genomic signatures of local adaptation to the degree of environmental predictability in rotifers.</title>
        <authorList>
            <person name="Franch-Gras L."/>
            <person name="Hahn C."/>
            <person name="Garcia-Roger E.M."/>
            <person name="Carmona M.J."/>
            <person name="Serra M."/>
            <person name="Gomez A."/>
        </authorList>
    </citation>
    <scope>NUCLEOTIDE SEQUENCE [LARGE SCALE GENOMIC DNA]</scope>
    <source>
        <strain evidence="1">HYR1</strain>
    </source>
</reference>
<gene>
    <name evidence="1" type="ORF">BpHYR1_036017</name>
</gene>
<comment type="caution">
    <text evidence="1">The sequence shown here is derived from an EMBL/GenBank/DDBJ whole genome shotgun (WGS) entry which is preliminary data.</text>
</comment>
<dbReference type="AlphaFoldDB" id="A0A3M7SXH5"/>
<evidence type="ECO:0000313" key="2">
    <source>
        <dbReference type="Proteomes" id="UP000276133"/>
    </source>
</evidence>
<dbReference type="Proteomes" id="UP000276133">
    <property type="component" value="Unassembled WGS sequence"/>
</dbReference>
<organism evidence="1 2">
    <name type="scientific">Brachionus plicatilis</name>
    <name type="common">Marine rotifer</name>
    <name type="synonym">Brachionus muelleri</name>
    <dbReference type="NCBI Taxonomy" id="10195"/>
    <lineage>
        <taxon>Eukaryota</taxon>
        <taxon>Metazoa</taxon>
        <taxon>Spiralia</taxon>
        <taxon>Gnathifera</taxon>
        <taxon>Rotifera</taxon>
        <taxon>Eurotatoria</taxon>
        <taxon>Monogononta</taxon>
        <taxon>Pseudotrocha</taxon>
        <taxon>Ploima</taxon>
        <taxon>Brachionidae</taxon>
        <taxon>Brachionus</taxon>
    </lineage>
</organism>
<protein>
    <submittedName>
        <fullName evidence="1">Uncharacterized protein</fullName>
    </submittedName>
</protein>
<dbReference type="EMBL" id="REGN01000635">
    <property type="protein sequence ID" value="RNA40541.1"/>
    <property type="molecule type" value="Genomic_DNA"/>
</dbReference>